<name>A0A511RKK6_9DEIN</name>
<dbReference type="NCBIfam" id="TIGR02094">
    <property type="entry name" value="more_P_ylases"/>
    <property type="match status" value="1"/>
</dbReference>
<evidence type="ECO:0000256" key="11">
    <source>
        <dbReference type="PIRSR" id="PIRSR000460-1"/>
    </source>
</evidence>
<comment type="catalytic activity">
    <reaction evidence="1">
        <text>[(1-&gt;4)-alpha-D-glucosyl](n) + phosphate = [(1-&gt;4)-alpha-D-glucosyl](n-1) + alpha-D-glucose 1-phosphate</text>
        <dbReference type="Rhea" id="RHEA:41732"/>
        <dbReference type="Rhea" id="RHEA-COMP:9584"/>
        <dbReference type="Rhea" id="RHEA-COMP:9586"/>
        <dbReference type="ChEBI" id="CHEBI:15444"/>
        <dbReference type="ChEBI" id="CHEBI:43474"/>
        <dbReference type="ChEBI" id="CHEBI:58601"/>
        <dbReference type="EC" id="2.4.1.1"/>
    </reaction>
</comment>
<dbReference type="Pfam" id="PF00343">
    <property type="entry name" value="Phosphorylase"/>
    <property type="match status" value="1"/>
</dbReference>
<keyword evidence="5" id="KW-0021">Allosteric enzyme</keyword>
<organism evidence="13 14">
    <name type="scientific">Oceanithermus desulfurans NBRC 100063</name>
    <dbReference type="NCBI Taxonomy" id="1227550"/>
    <lineage>
        <taxon>Bacteria</taxon>
        <taxon>Thermotogati</taxon>
        <taxon>Deinococcota</taxon>
        <taxon>Deinococci</taxon>
        <taxon>Thermales</taxon>
        <taxon>Thermaceae</taxon>
        <taxon>Oceanithermus</taxon>
    </lineage>
</organism>
<dbReference type="Pfam" id="PF11897">
    <property type="entry name" value="DUF3417"/>
    <property type="match status" value="1"/>
</dbReference>
<keyword evidence="9" id="KW-0119">Carbohydrate metabolism</keyword>
<dbReference type="InterPro" id="IPR024517">
    <property type="entry name" value="Glycogen_phosphorylase_DUF3417"/>
</dbReference>
<keyword evidence="6" id="KW-0328">Glycosyltransferase</keyword>
<dbReference type="InterPro" id="IPR052182">
    <property type="entry name" value="Glycogen/Maltodextrin_Phosph"/>
</dbReference>
<dbReference type="AlphaFoldDB" id="A0A511RKK6"/>
<evidence type="ECO:0000256" key="3">
    <source>
        <dbReference type="ARBA" id="ARBA00006047"/>
    </source>
</evidence>
<evidence type="ECO:0000256" key="6">
    <source>
        <dbReference type="ARBA" id="ARBA00022676"/>
    </source>
</evidence>
<dbReference type="InterPro" id="IPR000811">
    <property type="entry name" value="Glyco_trans_35"/>
</dbReference>
<dbReference type="PROSITE" id="PS00102">
    <property type="entry name" value="PHOSPHORYLASE"/>
    <property type="match status" value="1"/>
</dbReference>
<gene>
    <name evidence="13" type="ORF">ODE01S_16130</name>
</gene>
<dbReference type="SUPFAM" id="SSF53756">
    <property type="entry name" value="UDP-Glycosyltransferase/glycogen phosphorylase"/>
    <property type="match status" value="1"/>
</dbReference>
<evidence type="ECO:0000256" key="5">
    <source>
        <dbReference type="ARBA" id="ARBA00022533"/>
    </source>
</evidence>
<evidence type="ECO:0000259" key="12">
    <source>
        <dbReference type="Pfam" id="PF11897"/>
    </source>
</evidence>
<comment type="similarity">
    <text evidence="3">Belongs to the glycogen phosphorylase family.</text>
</comment>
<dbReference type="EC" id="2.4.1.1" evidence="4"/>
<accession>A0A511RKK6</accession>
<sequence>MNVLGRITELPELPEPLAPLKEMAYNVWLWWSWTPAAQELYRRINPVLWEACRHNPVKLLLEARPERLADLAADPEYTASVEAVYQSFKAHLASRPKPTTGTVAYFSAEFGFHESLPIYAGGLGILAGDHVKAASNLGVNLVGVGLFYHRGYFHQHLSPEGVQTEYHETLHPEELPLLPVRDAEGQPVKVSVELEGRKVWITAYQVQVATVPVYLMSTDLPENDPADREITAELYNAEPGMRLRQEIVLGIGGVRLLRALGLEPEVWHMNEGHSAFIGLERIRELTEQGLDFDAALESVAASALFTTHTPVPAGHDVFGFEQVAHYLQGWWERLGITRERFLNLAREEREDGAVYSMSVLALRTSRFAGGVSRLHGEVSRKMFHDLWPGLEPEEVPIGHVTNGVHTWTWLAPVLRDLYERYFPEGWMHALSRPEHWATDALPAGELWAARRALREQLIRDVRERLGEQRLRAGEPPARLRAAERALDPGTLTVVFARRFATYKRADLLFHDPERLKAIVNGPYPIQIVFAGKAHPKDEPGKAMIQKIVRLVRELELEDRILVLEDYDIALARTLVFGADLWLNTPRRPMEASGTSGMKSALNGGVNFSVLDGWWAEAYDGQNGWAIGTERAYDSLAAQDAADAASLYDTLEHEILPLFYARDAEGIPTGWLGRVRRSIRTAGAAFSAERMVNEYLNAYYKPAEAHGQVLREGGHARARELAAWKKRMAERWRQVRLEARAPGDLRLNGKPLEVAASVDPAGIDPRYLRLELLLRRGATGPLQRVAFPEPEAHDGRLHYHIRYRPDLPGSYVYGVRLAAQHPDFAQPFEVAFVRWA</sequence>
<evidence type="ECO:0000256" key="8">
    <source>
        <dbReference type="ARBA" id="ARBA00022898"/>
    </source>
</evidence>
<dbReference type="InterPro" id="IPR035090">
    <property type="entry name" value="Pyridoxal_P_attach_site"/>
</dbReference>
<dbReference type="PANTHER" id="PTHR42655:SF1">
    <property type="entry name" value="GLYCOGEN PHOSPHORYLASE"/>
    <property type="match status" value="1"/>
</dbReference>
<comment type="function">
    <text evidence="10">Phosphorylase is an important allosteric enzyme in carbohydrate metabolism. Enzymes from different sources differ in their regulatory mechanisms and in their natural substrates. However, all known phosphorylases share catalytic and structural properties.</text>
</comment>
<feature type="modified residue" description="N6-(pyridoxal phosphate)lysine" evidence="11">
    <location>
        <position position="598"/>
    </location>
</feature>
<reference evidence="13 14" key="1">
    <citation type="submission" date="2019-07" db="EMBL/GenBank/DDBJ databases">
        <title>Whole genome shotgun sequence of Oceanithermus desulfurans NBRC 100063.</title>
        <authorList>
            <person name="Hosoyama A."/>
            <person name="Uohara A."/>
            <person name="Ohji S."/>
            <person name="Ichikawa N."/>
        </authorList>
    </citation>
    <scope>NUCLEOTIDE SEQUENCE [LARGE SCALE GENOMIC DNA]</scope>
    <source>
        <strain evidence="13 14">NBRC 100063</strain>
    </source>
</reference>
<proteinExistence type="inferred from homology"/>
<evidence type="ECO:0000256" key="10">
    <source>
        <dbReference type="ARBA" id="ARBA00025174"/>
    </source>
</evidence>
<comment type="cofactor">
    <cofactor evidence="2">
        <name>pyridoxal 5'-phosphate</name>
        <dbReference type="ChEBI" id="CHEBI:597326"/>
    </cofactor>
</comment>
<evidence type="ECO:0000256" key="2">
    <source>
        <dbReference type="ARBA" id="ARBA00001933"/>
    </source>
</evidence>
<comment type="caution">
    <text evidence="13">The sequence shown here is derived from an EMBL/GenBank/DDBJ whole genome shotgun (WGS) entry which is preliminary data.</text>
</comment>
<keyword evidence="8 11" id="KW-0663">Pyridoxal phosphate</keyword>
<dbReference type="GO" id="GO:0008184">
    <property type="term" value="F:glycogen phosphorylase activity"/>
    <property type="evidence" value="ECO:0007669"/>
    <property type="project" value="InterPro"/>
</dbReference>
<dbReference type="Gene3D" id="3.40.50.2000">
    <property type="entry name" value="Glycogen Phosphorylase B"/>
    <property type="match status" value="3"/>
</dbReference>
<evidence type="ECO:0000256" key="7">
    <source>
        <dbReference type="ARBA" id="ARBA00022679"/>
    </source>
</evidence>
<evidence type="ECO:0000313" key="13">
    <source>
        <dbReference type="EMBL" id="GEM90179.1"/>
    </source>
</evidence>
<dbReference type="GO" id="GO:0005975">
    <property type="term" value="P:carbohydrate metabolic process"/>
    <property type="evidence" value="ECO:0007669"/>
    <property type="project" value="InterPro"/>
</dbReference>
<dbReference type="InterPro" id="IPR011834">
    <property type="entry name" value="Agluc_phsphrylas"/>
</dbReference>
<dbReference type="OrthoDB" id="9760804at2"/>
<dbReference type="Proteomes" id="UP000321827">
    <property type="component" value="Unassembled WGS sequence"/>
</dbReference>
<dbReference type="PANTHER" id="PTHR42655">
    <property type="entry name" value="GLYCOGEN PHOSPHORYLASE"/>
    <property type="match status" value="1"/>
</dbReference>
<dbReference type="PIRSF" id="PIRSF000460">
    <property type="entry name" value="Pprylas_GlgP"/>
    <property type="match status" value="1"/>
</dbReference>
<dbReference type="RefSeq" id="WP_147147690.1">
    <property type="nucleotide sequence ID" value="NZ_BJXN01000010.1"/>
</dbReference>
<evidence type="ECO:0000313" key="14">
    <source>
        <dbReference type="Proteomes" id="UP000321827"/>
    </source>
</evidence>
<dbReference type="GO" id="GO:0030170">
    <property type="term" value="F:pyridoxal phosphate binding"/>
    <property type="evidence" value="ECO:0007669"/>
    <property type="project" value="InterPro"/>
</dbReference>
<keyword evidence="7" id="KW-0808">Transferase</keyword>
<dbReference type="EMBL" id="BJXN01000010">
    <property type="protein sequence ID" value="GEM90179.1"/>
    <property type="molecule type" value="Genomic_DNA"/>
</dbReference>
<protein>
    <recommendedName>
        <fullName evidence="4">glycogen phosphorylase</fullName>
        <ecNumber evidence="4">2.4.1.1</ecNumber>
    </recommendedName>
</protein>
<evidence type="ECO:0000256" key="1">
    <source>
        <dbReference type="ARBA" id="ARBA00001275"/>
    </source>
</evidence>
<evidence type="ECO:0000256" key="9">
    <source>
        <dbReference type="ARBA" id="ARBA00023277"/>
    </source>
</evidence>
<feature type="domain" description="DUF3417" evidence="12">
    <location>
        <begin position="13"/>
        <end position="116"/>
    </location>
</feature>
<evidence type="ECO:0000256" key="4">
    <source>
        <dbReference type="ARBA" id="ARBA00012591"/>
    </source>
</evidence>